<name>A0AAV1S400_9ROSI</name>
<proteinExistence type="predicted"/>
<evidence type="ECO:0000313" key="12">
    <source>
        <dbReference type="Proteomes" id="UP001314170"/>
    </source>
</evidence>
<organism evidence="11 12">
    <name type="scientific">Dovyalis caffra</name>
    <dbReference type="NCBI Taxonomy" id="77055"/>
    <lineage>
        <taxon>Eukaryota</taxon>
        <taxon>Viridiplantae</taxon>
        <taxon>Streptophyta</taxon>
        <taxon>Embryophyta</taxon>
        <taxon>Tracheophyta</taxon>
        <taxon>Spermatophyta</taxon>
        <taxon>Magnoliopsida</taxon>
        <taxon>eudicotyledons</taxon>
        <taxon>Gunneridae</taxon>
        <taxon>Pentapetalae</taxon>
        <taxon>rosids</taxon>
        <taxon>fabids</taxon>
        <taxon>Malpighiales</taxon>
        <taxon>Salicaceae</taxon>
        <taxon>Flacourtieae</taxon>
        <taxon>Dovyalis</taxon>
    </lineage>
</organism>
<keyword evidence="5" id="KW-0677">Repeat</keyword>
<dbReference type="Proteomes" id="UP001314170">
    <property type="component" value="Unassembled WGS sequence"/>
</dbReference>
<dbReference type="PANTHER" id="PTHR47986">
    <property type="entry name" value="OSJNBA0070M12.3 PROTEIN"/>
    <property type="match status" value="1"/>
</dbReference>
<evidence type="ECO:0000256" key="5">
    <source>
        <dbReference type="ARBA" id="ARBA00022737"/>
    </source>
</evidence>
<keyword evidence="9" id="KW-0325">Glycoprotein</keyword>
<dbReference type="EMBL" id="CAWUPB010001161">
    <property type="protein sequence ID" value="CAK7344293.1"/>
    <property type="molecule type" value="Genomic_DNA"/>
</dbReference>
<keyword evidence="8" id="KW-0675">Receptor</keyword>
<dbReference type="AlphaFoldDB" id="A0AAV1S400"/>
<comment type="caution">
    <text evidence="11">The sequence shown here is derived from an EMBL/GenBank/DDBJ whole genome shotgun (WGS) entry which is preliminary data.</text>
</comment>
<dbReference type="InterPro" id="IPR032675">
    <property type="entry name" value="LRR_dom_sf"/>
</dbReference>
<feature type="chain" id="PRO_5043550424" description="Leucine-rich repeat-containing N-terminal plant-type domain-containing protein" evidence="10">
    <location>
        <begin position="18"/>
        <end position="301"/>
    </location>
</feature>
<evidence type="ECO:0000256" key="2">
    <source>
        <dbReference type="ARBA" id="ARBA00022614"/>
    </source>
</evidence>
<evidence type="ECO:0000256" key="8">
    <source>
        <dbReference type="ARBA" id="ARBA00023170"/>
    </source>
</evidence>
<accession>A0AAV1S400</accession>
<keyword evidence="12" id="KW-1185">Reference proteome</keyword>
<dbReference type="InterPro" id="IPR052422">
    <property type="entry name" value="Auxin_Ser/Thr_Kinase"/>
</dbReference>
<dbReference type="Gene3D" id="3.80.10.10">
    <property type="entry name" value="Ribonuclease Inhibitor"/>
    <property type="match status" value="2"/>
</dbReference>
<keyword evidence="6" id="KW-1133">Transmembrane helix</keyword>
<gene>
    <name evidence="11" type="ORF">DCAF_LOCUS17719</name>
</gene>
<evidence type="ECO:0000256" key="10">
    <source>
        <dbReference type="SAM" id="SignalP"/>
    </source>
</evidence>
<dbReference type="PANTHER" id="PTHR47986:SF10">
    <property type="entry name" value="RECEPTOR-LIKE KINASE TMK4"/>
    <property type="match status" value="1"/>
</dbReference>
<keyword evidence="3" id="KW-0812">Transmembrane</keyword>
<evidence type="ECO:0000256" key="6">
    <source>
        <dbReference type="ARBA" id="ARBA00022989"/>
    </source>
</evidence>
<keyword evidence="4 10" id="KW-0732">Signal</keyword>
<protein>
    <recommendedName>
        <fullName evidence="13">Leucine-rich repeat-containing N-terminal plant-type domain-containing protein</fullName>
    </recommendedName>
</protein>
<evidence type="ECO:0000256" key="7">
    <source>
        <dbReference type="ARBA" id="ARBA00023136"/>
    </source>
</evidence>
<evidence type="ECO:0000313" key="11">
    <source>
        <dbReference type="EMBL" id="CAK7344293.1"/>
    </source>
</evidence>
<evidence type="ECO:0000256" key="1">
    <source>
        <dbReference type="ARBA" id="ARBA00004167"/>
    </source>
</evidence>
<evidence type="ECO:0000256" key="4">
    <source>
        <dbReference type="ARBA" id="ARBA00022729"/>
    </source>
</evidence>
<evidence type="ECO:0008006" key="13">
    <source>
        <dbReference type="Google" id="ProtNLM"/>
    </source>
</evidence>
<dbReference type="GO" id="GO:0016020">
    <property type="term" value="C:membrane"/>
    <property type="evidence" value="ECO:0007669"/>
    <property type="project" value="UniProtKB-SubCell"/>
</dbReference>
<dbReference type="SUPFAM" id="SSF52058">
    <property type="entry name" value="L domain-like"/>
    <property type="match status" value="1"/>
</dbReference>
<evidence type="ECO:0000256" key="3">
    <source>
        <dbReference type="ARBA" id="ARBA00022692"/>
    </source>
</evidence>
<comment type="subcellular location">
    <subcellularLocation>
        <location evidence="1">Membrane</location>
        <topology evidence="1">Single-pass membrane protein</topology>
    </subcellularLocation>
</comment>
<feature type="signal peptide" evidence="10">
    <location>
        <begin position="1"/>
        <end position="17"/>
    </location>
</feature>
<keyword evidence="2" id="KW-0433">Leucine-rich repeat</keyword>
<reference evidence="11 12" key="1">
    <citation type="submission" date="2024-01" db="EMBL/GenBank/DDBJ databases">
        <authorList>
            <person name="Waweru B."/>
        </authorList>
    </citation>
    <scope>NUCLEOTIDE SEQUENCE [LARGE SCALE GENOMIC DNA]</scope>
</reference>
<sequence>MNYTLLFLLLIHSTVTADDGAVVLKLANSLSPLSTGWSNVSSRGFCTNWAGMQCDSSGRVSSINLSNFGLIGTLPSEFSNLTELLFAAWKLPADLARCTGLKSFKATNSIITGSIPGIFASLSSLQDLMLGFNNLKGPLPPSMAKSGIKNLWLNNQLEGLTSNINVLASMTQLSQVWLHVNKFTGPIQDLSNCKSNLDLQLRDNLLTGIVPCSLVSLPSLLNVSLSNNKLQGPDPAFPSTVTVDDYHSTNNFYADAGVPCDQQATTLLQIAGDFRHPVRLSDGWYRNGVLCVVGFVLDAIP</sequence>
<evidence type="ECO:0000256" key="9">
    <source>
        <dbReference type="ARBA" id="ARBA00023180"/>
    </source>
</evidence>
<keyword evidence="7" id="KW-0472">Membrane</keyword>